<feature type="transmembrane region" description="Helical" evidence="1">
    <location>
        <begin position="48"/>
        <end position="69"/>
    </location>
</feature>
<keyword evidence="3" id="KW-1185">Reference proteome</keyword>
<accession>A0ABR8YWV9</accession>
<dbReference type="Proteomes" id="UP000627166">
    <property type="component" value="Unassembled WGS sequence"/>
</dbReference>
<protein>
    <submittedName>
        <fullName evidence="2">Uncharacterized protein</fullName>
    </submittedName>
</protein>
<dbReference type="EMBL" id="JACSQB010000172">
    <property type="protein sequence ID" value="MBD8048757.1"/>
    <property type="molecule type" value="Genomic_DNA"/>
</dbReference>
<gene>
    <name evidence="2" type="ORF">H9637_17265</name>
</gene>
<keyword evidence="1" id="KW-1133">Transmembrane helix</keyword>
<proteinExistence type="predicted"/>
<dbReference type="RefSeq" id="WP_191741699.1">
    <property type="nucleotide sequence ID" value="NZ_JACSQB010000172.1"/>
</dbReference>
<evidence type="ECO:0000313" key="2">
    <source>
        <dbReference type="EMBL" id="MBD8048757.1"/>
    </source>
</evidence>
<keyword evidence="1" id="KW-0472">Membrane</keyword>
<sequence>MGYIKNLIFYLCIGYFIFLIDSNTVGNIWKQDKIILKRKNVKVTLKNIIGDILWIIICLAAGIIAIIYYPHDRSKLIFLVDILKTKLKKSYASEVFNF</sequence>
<name>A0ABR8YWV9_9CLOT</name>
<organism evidence="2 3">
    <name type="scientific">Clostridium faecium</name>
    <dbReference type="NCBI Taxonomy" id="2762223"/>
    <lineage>
        <taxon>Bacteria</taxon>
        <taxon>Bacillati</taxon>
        <taxon>Bacillota</taxon>
        <taxon>Clostridia</taxon>
        <taxon>Eubacteriales</taxon>
        <taxon>Clostridiaceae</taxon>
        <taxon>Clostridium</taxon>
    </lineage>
</organism>
<keyword evidence="1" id="KW-0812">Transmembrane</keyword>
<evidence type="ECO:0000313" key="3">
    <source>
        <dbReference type="Proteomes" id="UP000627166"/>
    </source>
</evidence>
<evidence type="ECO:0000256" key="1">
    <source>
        <dbReference type="SAM" id="Phobius"/>
    </source>
</evidence>
<reference evidence="2 3" key="1">
    <citation type="submission" date="2020-08" db="EMBL/GenBank/DDBJ databases">
        <title>A Genomic Blueprint of the Chicken Gut Microbiome.</title>
        <authorList>
            <person name="Gilroy R."/>
            <person name="Ravi A."/>
            <person name="Getino M."/>
            <person name="Pursley I."/>
            <person name="Horton D.L."/>
            <person name="Alikhan N.-F."/>
            <person name="Baker D."/>
            <person name="Gharbi K."/>
            <person name="Hall N."/>
            <person name="Watson M."/>
            <person name="Adriaenssens E.M."/>
            <person name="Foster-Nyarko E."/>
            <person name="Jarju S."/>
            <person name="Secka A."/>
            <person name="Antonio M."/>
            <person name="Oren A."/>
            <person name="Chaudhuri R."/>
            <person name="La Ragione R.M."/>
            <person name="Hildebrand F."/>
            <person name="Pallen M.J."/>
        </authorList>
    </citation>
    <scope>NUCLEOTIDE SEQUENCE [LARGE SCALE GENOMIC DNA]</scope>
    <source>
        <strain evidence="2 3">N37</strain>
    </source>
</reference>
<feature type="transmembrane region" description="Helical" evidence="1">
    <location>
        <begin position="7"/>
        <end position="28"/>
    </location>
</feature>
<comment type="caution">
    <text evidence="2">The sequence shown here is derived from an EMBL/GenBank/DDBJ whole genome shotgun (WGS) entry which is preliminary data.</text>
</comment>